<name>A0A6J2T473_DROLE</name>
<dbReference type="SUPFAM" id="SSF52833">
    <property type="entry name" value="Thioredoxin-like"/>
    <property type="match status" value="1"/>
</dbReference>
<feature type="signal peptide" evidence="11">
    <location>
        <begin position="1"/>
        <end position="24"/>
    </location>
</feature>
<evidence type="ECO:0000256" key="6">
    <source>
        <dbReference type="ARBA" id="ARBA00023002"/>
    </source>
</evidence>
<dbReference type="InterPro" id="IPR036774">
    <property type="entry name" value="ERV/ALR_sulphydryl_oxid_sf"/>
</dbReference>
<dbReference type="InterPro" id="IPR042568">
    <property type="entry name" value="QSOX_FAD-bd_sf"/>
</dbReference>
<keyword evidence="7" id="KW-1015">Disulfide bond</keyword>
<dbReference type="FunFam" id="1.20.120.310:FF:000001">
    <property type="entry name" value="Sulfhydryl oxidase"/>
    <property type="match status" value="1"/>
</dbReference>
<comment type="similarity">
    <text evidence="2">Belongs to the quiescin-sulfhydryl oxidase (QSOX) family.</text>
</comment>
<dbReference type="GO" id="GO:0016971">
    <property type="term" value="F:flavin-dependent sulfhydryl oxidase activity"/>
    <property type="evidence" value="ECO:0007669"/>
    <property type="project" value="InterPro"/>
</dbReference>
<dbReference type="Pfam" id="PF18371">
    <property type="entry name" value="FAD_SOX"/>
    <property type="match status" value="1"/>
</dbReference>
<dbReference type="GO" id="GO:0003756">
    <property type="term" value="F:protein disulfide isomerase activity"/>
    <property type="evidence" value="ECO:0007669"/>
    <property type="project" value="TreeGrafter"/>
</dbReference>
<dbReference type="OrthoDB" id="59470at2759"/>
<evidence type="ECO:0000256" key="10">
    <source>
        <dbReference type="RuleBase" id="RU371123"/>
    </source>
</evidence>
<keyword evidence="8" id="KW-0325">Glycoprotein</keyword>
<dbReference type="InterPro" id="IPR040986">
    <property type="entry name" value="QSOX_FAD-bd_dom"/>
</dbReference>
<evidence type="ECO:0000259" key="12">
    <source>
        <dbReference type="PROSITE" id="PS51324"/>
    </source>
</evidence>
<evidence type="ECO:0000256" key="3">
    <source>
        <dbReference type="ARBA" id="ARBA00022630"/>
    </source>
</evidence>
<keyword evidence="14" id="KW-1185">Reference proteome</keyword>
<dbReference type="EC" id="1.8.3.2" evidence="10"/>
<gene>
    <name evidence="15" type="primary">LOC115621321</name>
</gene>
<accession>A0A6J2T473</accession>
<dbReference type="InterPro" id="IPR036249">
    <property type="entry name" value="Thioredoxin-like_sf"/>
</dbReference>
<dbReference type="GO" id="GO:0000139">
    <property type="term" value="C:Golgi membrane"/>
    <property type="evidence" value="ECO:0007669"/>
    <property type="project" value="TreeGrafter"/>
</dbReference>
<dbReference type="InterPro" id="IPR039798">
    <property type="entry name" value="Sulfhydryl_oxidase"/>
</dbReference>
<evidence type="ECO:0000256" key="1">
    <source>
        <dbReference type="ARBA" id="ARBA00001974"/>
    </source>
</evidence>
<proteinExistence type="inferred from homology"/>
<dbReference type="AlphaFoldDB" id="A0A6J2T473"/>
<comment type="cofactor">
    <cofactor evidence="1 10">
        <name>FAD</name>
        <dbReference type="ChEBI" id="CHEBI:57692"/>
    </cofactor>
</comment>
<keyword evidence="3 10" id="KW-0285">Flavoprotein</keyword>
<protein>
    <recommendedName>
        <fullName evidence="10">Sulfhydryl oxidase</fullName>
        <ecNumber evidence="10">1.8.3.2</ecNumber>
    </recommendedName>
</protein>
<dbReference type="Proteomes" id="UP000504634">
    <property type="component" value="Unplaced"/>
</dbReference>
<dbReference type="RefSeq" id="XP_030370799.1">
    <property type="nucleotide sequence ID" value="XM_030514939.1"/>
</dbReference>
<evidence type="ECO:0000313" key="15">
    <source>
        <dbReference type="RefSeq" id="XP_030370799.1"/>
    </source>
</evidence>
<dbReference type="PANTHER" id="PTHR22897:SF8">
    <property type="entry name" value="SULFHYDRYL OXIDASE"/>
    <property type="match status" value="1"/>
</dbReference>
<dbReference type="GO" id="GO:0005615">
    <property type="term" value="C:extracellular space"/>
    <property type="evidence" value="ECO:0007669"/>
    <property type="project" value="TreeGrafter"/>
</dbReference>
<dbReference type="GO" id="GO:0006457">
    <property type="term" value="P:protein folding"/>
    <property type="evidence" value="ECO:0007669"/>
    <property type="project" value="TreeGrafter"/>
</dbReference>
<dbReference type="Gene3D" id="1.20.120.1960">
    <property type="entry name" value="QSOX sulfhydryl oxidase domain"/>
    <property type="match status" value="1"/>
</dbReference>
<evidence type="ECO:0000256" key="7">
    <source>
        <dbReference type="ARBA" id="ARBA00023157"/>
    </source>
</evidence>
<evidence type="ECO:0000313" key="14">
    <source>
        <dbReference type="Proteomes" id="UP000504634"/>
    </source>
</evidence>
<organism evidence="14 15">
    <name type="scientific">Drosophila lebanonensis</name>
    <name type="common">Fruit fly</name>
    <name type="synonym">Scaptodrosophila lebanonensis</name>
    <dbReference type="NCBI Taxonomy" id="7225"/>
    <lineage>
        <taxon>Eukaryota</taxon>
        <taxon>Metazoa</taxon>
        <taxon>Ecdysozoa</taxon>
        <taxon>Arthropoda</taxon>
        <taxon>Hexapoda</taxon>
        <taxon>Insecta</taxon>
        <taxon>Pterygota</taxon>
        <taxon>Neoptera</taxon>
        <taxon>Endopterygota</taxon>
        <taxon>Diptera</taxon>
        <taxon>Brachycera</taxon>
        <taxon>Muscomorpha</taxon>
        <taxon>Ephydroidea</taxon>
        <taxon>Drosophilidae</taxon>
        <taxon>Scaptodrosophila</taxon>
    </lineage>
</organism>
<dbReference type="InterPro" id="IPR013766">
    <property type="entry name" value="Thioredoxin_domain"/>
</dbReference>
<evidence type="ECO:0000256" key="2">
    <source>
        <dbReference type="ARBA" id="ARBA00006041"/>
    </source>
</evidence>
<dbReference type="InterPro" id="IPR017905">
    <property type="entry name" value="ERV/ALR_sulphydryl_oxidase"/>
</dbReference>
<feature type="domain" description="ERV/ALR sulfhydryl oxidase" evidence="12">
    <location>
        <begin position="391"/>
        <end position="493"/>
    </location>
</feature>
<evidence type="ECO:0000256" key="11">
    <source>
        <dbReference type="SAM" id="SignalP"/>
    </source>
</evidence>
<dbReference type="SUPFAM" id="SSF69000">
    <property type="entry name" value="FAD-dependent thiol oxidase"/>
    <property type="match status" value="1"/>
</dbReference>
<comment type="catalytic activity">
    <reaction evidence="9 10">
        <text>2 R'C(R)SH + O2 = R'C(R)S-S(R)CR' + H2O2</text>
        <dbReference type="Rhea" id="RHEA:17357"/>
        <dbReference type="ChEBI" id="CHEBI:15379"/>
        <dbReference type="ChEBI" id="CHEBI:16240"/>
        <dbReference type="ChEBI" id="CHEBI:16520"/>
        <dbReference type="ChEBI" id="CHEBI:17412"/>
        <dbReference type="EC" id="1.8.3.2"/>
    </reaction>
</comment>
<dbReference type="Gene3D" id="1.20.120.310">
    <property type="entry name" value="ERV/ALR sulfhydryl oxidase domain"/>
    <property type="match status" value="1"/>
</dbReference>
<evidence type="ECO:0000259" key="13">
    <source>
        <dbReference type="PROSITE" id="PS51352"/>
    </source>
</evidence>
<dbReference type="GeneID" id="115621321"/>
<dbReference type="PANTHER" id="PTHR22897">
    <property type="entry name" value="QUIESCIN Q6-RELATED SULFHYDRYL OXIDASE"/>
    <property type="match status" value="1"/>
</dbReference>
<evidence type="ECO:0000256" key="5">
    <source>
        <dbReference type="ARBA" id="ARBA00022827"/>
    </source>
</evidence>
<dbReference type="PROSITE" id="PS51324">
    <property type="entry name" value="ERV_ALR"/>
    <property type="match status" value="1"/>
</dbReference>
<evidence type="ECO:0000256" key="9">
    <source>
        <dbReference type="ARBA" id="ARBA00048864"/>
    </source>
</evidence>
<dbReference type="PROSITE" id="PS51352">
    <property type="entry name" value="THIOREDOXIN_2"/>
    <property type="match status" value="1"/>
</dbReference>
<sequence length="542" mass="62112">MPRPFLLATLATWLFLCLVQTSSAEKVYPSLYTVNDRVSMENATTFESKLNSPTTLANPALVQFINSFCGDCRRFATTFKKVALQLYEWRSALQVLVVDCAQEINVKLCRQYNITSVPTLYFMDLKYGNKKIIPIMKRDVDGIRNAVAELLSSYVSFTRPLTLLEAEQRRNYDFDYAAVIYQPPGSFIGRDTLLDLLSWPVDVRIVDNSAVAKKFDIDTENTKISIIDKKSGIKLPLKVARDTREAYVNAIASVLRMLSFNPEPTPPTIVLPSNELDDVDRRILETVTNGKATVYRADLEQAIDMILHIEIPRAGSIREESLQALRNLLDVLRKLNPLNKPGKQLLNRLYDYVKNVKHSLSGEDFQNELRLQERKLPKIFKAQRFVGCIASRPNLRGFTCSLWTLFHYLTVQTADDNTIEPGFILEAIHGFVKNFFGCTDCVNHFLEMARRRQIWLVKNKDEEVLWLWRAHNEVNKRLAGDSTEDPKFLKLQYPSAKDCPGCSINIISDTQWNEPKVFSFLKDVYHKKNLNNYALPTIIGYD</sequence>
<keyword evidence="4 11" id="KW-0732">Signal</keyword>
<dbReference type="Pfam" id="PF04777">
    <property type="entry name" value="Evr1_Alr"/>
    <property type="match status" value="1"/>
</dbReference>
<keyword evidence="6 10" id="KW-0560">Oxidoreductase</keyword>
<evidence type="ECO:0000256" key="8">
    <source>
        <dbReference type="ARBA" id="ARBA00023180"/>
    </source>
</evidence>
<dbReference type="Pfam" id="PF00085">
    <property type="entry name" value="Thioredoxin"/>
    <property type="match status" value="1"/>
</dbReference>
<reference evidence="15" key="1">
    <citation type="submission" date="2025-08" db="UniProtKB">
        <authorList>
            <consortium name="RefSeq"/>
        </authorList>
    </citation>
    <scope>IDENTIFICATION</scope>
    <source>
        <strain evidence="15">11010-0011.00</strain>
        <tissue evidence="15">Whole body</tissue>
    </source>
</reference>
<keyword evidence="5 10" id="KW-0274">FAD</keyword>
<feature type="domain" description="Thioredoxin" evidence="13">
    <location>
        <begin position="32"/>
        <end position="152"/>
    </location>
</feature>
<evidence type="ECO:0000256" key="4">
    <source>
        <dbReference type="ARBA" id="ARBA00022729"/>
    </source>
</evidence>
<feature type="chain" id="PRO_5026965888" description="Sulfhydryl oxidase" evidence="11">
    <location>
        <begin position="25"/>
        <end position="542"/>
    </location>
</feature>
<dbReference type="Gene3D" id="3.40.30.10">
    <property type="entry name" value="Glutaredoxin"/>
    <property type="match status" value="2"/>
</dbReference>